<organism evidence="5 6">
    <name type="scientific">Hippocampus comes</name>
    <name type="common">Tiger tail seahorse</name>
    <dbReference type="NCBI Taxonomy" id="109280"/>
    <lineage>
        <taxon>Eukaryota</taxon>
        <taxon>Metazoa</taxon>
        <taxon>Chordata</taxon>
        <taxon>Craniata</taxon>
        <taxon>Vertebrata</taxon>
        <taxon>Euteleostomi</taxon>
        <taxon>Actinopterygii</taxon>
        <taxon>Neopterygii</taxon>
        <taxon>Teleostei</taxon>
        <taxon>Neoteleostei</taxon>
        <taxon>Acanthomorphata</taxon>
        <taxon>Syngnathiaria</taxon>
        <taxon>Syngnathiformes</taxon>
        <taxon>Syngnathoidei</taxon>
        <taxon>Syngnathidae</taxon>
        <taxon>Hippocampus</taxon>
    </lineage>
</organism>
<reference evidence="5" key="2">
    <citation type="submission" date="2025-09" db="UniProtKB">
        <authorList>
            <consortium name="Ensembl"/>
        </authorList>
    </citation>
    <scope>IDENTIFICATION</scope>
</reference>
<comment type="similarity">
    <text evidence="2">Belongs to the AB hydrolase superfamily. Epoxide hydrolase family.</text>
</comment>
<dbReference type="STRING" id="109280.ENSHCOP00000006813"/>
<evidence type="ECO:0000259" key="4">
    <source>
        <dbReference type="Pfam" id="PF00561"/>
    </source>
</evidence>
<evidence type="ECO:0000256" key="3">
    <source>
        <dbReference type="SAM" id="Phobius"/>
    </source>
</evidence>
<dbReference type="InterPro" id="IPR000073">
    <property type="entry name" value="AB_hydrolase_1"/>
</dbReference>
<evidence type="ECO:0000313" key="5">
    <source>
        <dbReference type="Ensembl" id="ENSHCOP00000006813.1"/>
    </source>
</evidence>
<reference evidence="5" key="1">
    <citation type="submission" date="2025-08" db="UniProtKB">
        <authorList>
            <consortium name="Ensembl"/>
        </authorList>
    </citation>
    <scope>IDENTIFICATION</scope>
</reference>
<keyword evidence="3" id="KW-0812">Transmembrane</keyword>
<dbReference type="Proteomes" id="UP000264820">
    <property type="component" value="Unplaced"/>
</dbReference>
<dbReference type="RefSeq" id="XP_019748679.1">
    <property type="nucleotide sequence ID" value="XM_019893120.1"/>
</dbReference>
<dbReference type="GO" id="GO:0004301">
    <property type="term" value="F:epoxide hydrolase activity"/>
    <property type="evidence" value="ECO:0007669"/>
    <property type="project" value="UniProtKB-ARBA"/>
</dbReference>
<dbReference type="AlphaFoldDB" id="A0A3Q2XPX1"/>
<keyword evidence="1" id="KW-0378">Hydrolase</keyword>
<dbReference type="PANTHER" id="PTHR43329">
    <property type="entry name" value="EPOXIDE HYDROLASE"/>
    <property type="match status" value="1"/>
</dbReference>
<dbReference type="PRINTS" id="PR00412">
    <property type="entry name" value="EPOXHYDRLASE"/>
</dbReference>
<dbReference type="SUPFAM" id="SSF53474">
    <property type="entry name" value="alpha/beta-Hydrolases"/>
    <property type="match status" value="1"/>
</dbReference>
<dbReference type="OMA" id="YRWMVRS"/>
<dbReference type="OrthoDB" id="408373at2759"/>
<dbReference type="KEGG" id="hcq:109529706"/>
<keyword evidence="3" id="KW-1133">Transmembrane helix</keyword>
<sequence>MARPPRTLPPPLLVRLALRLRLCAYWSLVGAFCALCGAAALLRLCWSAIARPTATFRWTPREAPPACLHDTSLGTHCYVRIKESGLRFHYVAAGERGKPLMLFLHGFPEFWFSWRHQLREFKSEFRVVAVDMRGYGESDLPLAADSYRPELLLTDVKDMVEHLGYNRCFLVGHDWGGTIAWLFAINYPEMVVKLIVLNCPHPSVHADYALRHPSQMLKCSHFFFFQLPRLPELMLSIDDFKALKALFTSRSTGMARKGRWLTAEELEAYLYALSQPGALTAALNYFRNVFSSLPLSHNQVRSPVLLLWGERDAFVEQEMAEACRVHIRSHFRLNVISGASHWLQQDQPDIVNTLMWTFLKEGDGRKGHRN</sequence>
<keyword evidence="6" id="KW-1185">Reference proteome</keyword>
<evidence type="ECO:0000256" key="1">
    <source>
        <dbReference type="ARBA" id="ARBA00022801"/>
    </source>
</evidence>
<dbReference type="Pfam" id="PF00561">
    <property type="entry name" value="Abhydrolase_1"/>
    <property type="match status" value="1"/>
</dbReference>
<proteinExistence type="inferred from homology"/>
<dbReference type="CTD" id="253152"/>
<dbReference type="InterPro" id="IPR000639">
    <property type="entry name" value="Epox_hydrolase-like"/>
</dbReference>
<protein>
    <submittedName>
        <fullName evidence="5">Epoxide hydrolase 4</fullName>
    </submittedName>
</protein>
<dbReference type="PRINTS" id="PR00111">
    <property type="entry name" value="ABHYDROLASE"/>
</dbReference>
<feature type="transmembrane region" description="Helical" evidence="3">
    <location>
        <begin position="20"/>
        <end position="42"/>
    </location>
</feature>
<evidence type="ECO:0000256" key="2">
    <source>
        <dbReference type="ARBA" id="ARBA00038334"/>
    </source>
</evidence>
<name>A0A3Q2XPX1_HIPCM</name>
<keyword evidence="3" id="KW-0472">Membrane</keyword>
<dbReference type="Gene3D" id="3.40.50.1820">
    <property type="entry name" value="alpha/beta hydrolase"/>
    <property type="match status" value="1"/>
</dbReference>
<dbReference type="GeneID" id="109529706"/>
<dbReference type="Ensembl" id="ENSHCOT00000003051.1">
    <property type="protein sequence ID" value="ENSHCOP00000006813.1"/>
    <property type="gene ID" value="ENSHCOG00000008668.1"/>
</dbReference>
<accession>A0A3Q2XPX1</accession>
<dbReference type="InterPro" id="IPR029058">
    <property type="entry name" value="AB_hydrolase_fold"/>
</dbReference>
<feature type="domain" description="AB hydrolase-1" evidence="4">
    <location>
        <begin position="99"/>
        <end position="345"/>
    </location>
</feature>
<dbReference type="GeneTree" id="ENSGT00940000156233"/>
<evidence type="ECO:0000313" key="6">
    <source>
        <dbReference type="Proteomes" id="UP000264820"/>
    </source>
</evidence>